<dbReference type="AlphaFoldDB" id="A0A917NCW9"/>
<dbReference type="GO" id="GO:0046872">
    <property type="term" value="F:metal ion binding"/>
    <property type="evidence" value="ECO:0007669"/>
    <property type="project" value="UniProtKB-KW"/>
</dbReference>
<dbReference type="Pfam" id="PF00491">
    <property type="entry name" value="Arginase"/>
    <property type="match status" value="1"/>
</dbReference>
<dbReference type="EMBL" id="BMPZ01000008">
    <property type="protein sequence ID" value="GGI88009.1"/>
    <property type="molecule type" value="Genomic_DNA"/>
</dbReference>
<evidence type="ECO:0000313" key="7">
    <source>
        <dbReference type="Proteomes" id="UP000613743"/>
    </source>
</evidence>
<dbReference type="InterPro" id="IPR006035">
    <property type="entry name" value="Ureohydrolase"/>
</dbReference>
<dbReference type="PANTHER" id="PTHR11358:SF35">
    <property type="entry name" value="FORMIMIDOYLGLUTAMASE"/>
    <property type="match status" value="1"/>
</dbReference>
<reference evidence="6" key="1">
    <citation type="journal article" date="2014" name="Int. J. Syst. Evol. Microbiol.">
        <title>Complete genome sequence of Corynebacterium casei LMG S-19264T (=DSM 44701T), isolated from a smear-ripened cheese.</title>
        <authorList>
            <consortium name="US DOE Joint Genome Institute (JGI-PGF)"/>
            <person name="Walter F."/>
            <person name="Albersmeier A."/>
            <person name="Kalinowski J."/>
            <person name="Ruckert C."/>
        </authorList>
    </citation>
    <scope>NUCLEOTIDE SEQUENCE</scope>
    <source>
        <strain evidence="6">JCM 30804</strain>
    </source>
</reference>
<evidence type="ECO:0000313" key="6">
    <source>
        <dbReference type="EMBL" id="GGI88009.1"/>
    </source>
</evidence>
<name>A0A917NCW9_9GAMM</name>
<dbReference type="CDD" id="cd09988">
    <property type="entry name" value="Formimidoylglutamase"/>
    <property type="match status" value="1"/>
</dbReference>
<dbReference type="PROSITE" id="PS51409">
    <property type="entry name" value="ARGINASE_2"/>
    <property type="match status" value="1"/>
</dbReference>
<evidence type="ECO:0000256" key="5">
    <source>
        <dbReference type="PROSITE-ProRule" id="PRU00742"/>
    </source>
</evidence>
<dbReference type="PANTHER" id="PTHR11358">
    <property type="entry name" value="ARGINASE/AGMATINASE"/>
    <property type="match status" value="1"/>
</dbReference>
<dbReference type="RefSeq" id="WP_188921742.1">
    <property type="nucleotide sequence ID" value="NZ_BMPZ01000008.1"/>
</dbReference>
<dbReference type="GO" id="GO:0008783">
    <property type="term" value="F:agmatinase activity"/>
    <property type="evidence" value="ECO:0007669"/>
    <property type="project" value="TreeGrafter"/>
</dbReference>
<protein>
    <submittedName>
        <fullName evidence="6">Formimidoylglutamase HutG</fullName>
    </submittedName>
</protein>
<accession>A0A917NCW9</accession>
<dbReference type="GO" id="GO:0033389">
    <property type="term" value="P:putrescine biosynthetic process from arginine, via agmatine"/>
    <property type="evidence" value="ECO:0007669"/>
    <property type="project" value="TreeGrafter"/>
</dbReference>
<sequence>MPKFLPYTAQTLNSQLQLREGEVKFGQSMLLLDPQLPLTDGLAQLAAQGAKFAIIGIAEDVGPLANLGRAGSIHAFATSVEYLINLQSNRYFKGEHCALLGVISAPSSDKETDLKALREQVDTLDTFVIEVMKQIMAAGLEPIVIGGGHNNAFGLISATKEYTGRPVAAVNLDPHCDFRPREGRHSGNGFSYAAATGALSHYHVLGLHEQKNSETSLAQLQAFGGTWHTLQQIWIRQEIPLPQALQDISDKLLSSGLPVGLELDVDAISKMPSSASTFAGVPLLDACKYIHHIASNTSCHYLHLAEAAPSCHDAGLAAGNRDVGQAISELILVYLQARTS</sequence>
<dbReference type="Proteomes" id="UP000613743">
    <property type="component" value="Unassembled WGS sequence"/>
</dbReference>
<dbReference type="InterPro" id="IPR023696">
    <property type="entry name" value="Ureohydrolase_dom_sf"/>
</dbReference>
<dbReference type="SUPFAM" id="SSF52768">
    <property type="entry name" value="Arginase/deacetylase"/>
    <property type="match status" value="1"/>
</dbReference>
<organism evidence="6 7">
    <name type="scientific">Shewanella gelidii</name>
    <dbReference type="NCBI Taxonomy" id="1642821"/>
    <lineage>
        <taxon>Bacteria</taxon>
        <taxon>Pseudomonadati</taxon>
        <taxon>Pseudomonadota</taxon>
        <taxon>Gammaproteobacteria</taxon>
        <taxon>Alteromonadales</taxon>
        <taxon>Shewanellaceae</taxon>
        <taxon>Shewanella</taxon>
    </lineage>
</organism>
<keyword evidence="2" id="KW-0378">Hydrolase</keyword>
<evidence type="ECO:0000256" key="2">
    <source>
        <dbReference type="ARBA" id="ARBA00022801"/>
    </source>
</evidence>
<reference evidence="6" key="2">
    <citation type="submission" date="2020-09" db="EMBL/GenBank/DDBJ databases">
        <authorList>
            <person name="Sun Q."/>
            <person name="Ohkuma M."/>
        </authorList>
    </citation>
    <scope>NUCLEOTIDE SEQUENCE</scope>
    <source>
        <strain evidence="6">JCM 30804</strain>
    </source>
</reference>
<dbReference type="Gene3D" id="3.40.800.10">
    <property type="entry name" value="Ureohydrolase domain"/>
    <property type="match status" value="1"/>
</dbReference>
<evidence type="ECO:0000256" key="3">
    <source>
        <dbReference type="ARBA" id="ARBA00022808"/>
    </source>
</evidence>
<dbReference type="GO" id="GO:0006547">
    <property type="term" value="P:L-histidine metabolic process"/>
    <property type="evidence" value="ECO:0007669"/>
    <property type="project" value="UniProtKB-KW"/>
</dbReference>
<comment type="similarity">
    <text evidence="5">Belongs to the arginase family.</text>
</comment>
<evidence type="ECO:0000256" key="4">
    <source>
        <dbReference type="ARBA" id="ARBA00023211"/>
    </source>
</evidence>
<proteinExistence type="inferred from homology"/>
<keyword evidence="4" id="KW-0464">Manganese</keyword>
<evidence type="ECO:0000256" key="1">
    <source>
        <dbReference type="ARBA" id="ARBA00022723"/>
    </source>
</evidence>
<keyword evidence="7" id="KW-1185">Reference proteome</keyword>
<comment type="caution">
    <text evidence="6">The sequence shown here is derived from an EMBL/GenBank/DDBJ whole genome shotgun (WGS) entry which is preliminary data.</text>
</comment>
<keyword evidence="3" id="KW-0369">Histidine metabolism</keyword>
<gene>
    <name evidence="6" type="primary">hutG</name>
    <name evidence="6" type="ORF">GCM10009332_26700</name>
</gene>
<keyword evidence="1" id="KW-0479">Metal-binding</keyword>